<keyword evidence="1" id="KW-1133">Transmembrane helix</keyword>
<dbReference type="Proteomes" id="UP000757232">
    <property type="component" value="Unassembled WGS sequence"/>
</dbReference>
<dbReference type="PANTHER" id="PTHR37019">
    <property type="entry name" value="CHROMOSOME 1, WHOLE GENOME SHOTGUN SEQUENCE"/>
    <property type="match status" value="1"/>
</dbReference>
<organism evidence="3 4">
    <name type="scientific">Sanghuangporus baumii</name>
    <name type="common">Phellinus baumii</name>
    <dbReference type="NCBI Taxonomy" id="108892"/>
    <lineage>
        <taxon>Eukaryota</taxon>
        <taxon>Fungi</taxon>
        <taxon>Dikarya</taxon>
        <taxon>Basidiomycota</taxon>
        <taxon>Agaricomycotina</taxon>
        <taxon>Agaricomycetes</taxon>
        <taxon>Hymenochaetales</taxon>
        <taxon>Hymenochaetaceae</taxon>
        <taxon>Sanghuangporus</taxon>
    </lineage>
</organism>
<dbReference type="InterPro" id="IPR056121">
    <property type="entry name" value="DUF7704"/>
</dbReference>
<dbReference type="AlphaFoldDB" id="A0A9Q5N8C9"/>
<gene>
    <name evidence="3" type="ORF">A7U60_g8378</name>
</gene>
<accession>A0A9Q5N8C9</accession>
<dbReference type="OrthoDB" id="2937326at2759"/>
<keyword evidence="4" id="KW-1185">Reference proteome</keyword>
<evidence type="ECO:0000313" key="4">
    <source>
        <dbReference type="Proteomes" id="UP000757232"/>
    </source>
</evidence>
<evidence type="ECO:0000259" key="2">
    <source>
        <dbReference type="Pfam" id="PF24803"/>
    </source>
</evidence>
<evidence type="ECO:0000256" key="1">
    <source>
        <dbReference type="SAM" id="Phobius"/>
    </source>
</evidence>
<feature type="transmembrane region" description="Helical" evidence="1">
    <location>
        <begin position="98"/>
        <end position="119"/>
    </location>
</feature>
<feature type="transmembrane region" description="Helical" evidence="1">
    <location>
        <begin position="131"/>
        <end position="149"/>
    </location>
</feature>
<dbReference type="PANTHER" id="PTHR37019:SF2">
    <property type="entry name" value="EXPERA DOMAIN-CONTAINING PROTEIN"/>
    <property type="match status" value="1"/>
</dbReference>
<dbReference type="Pfam" id="PF24803">
    <property type="entry name" value="DUF7704"/>
    <property type="match status" value="1"/>
</dbReference>
<dbReference type="EMBL" id="LNZH02000215">
    <property type="protein sequence ID" value="OCB84394.1"/>
    <property type="molecule type" value="Genomic_DNA"/>
</dbReference>
<feature type="transmembrane region" description="Helical" evidence="1">
    <location>
        <begin position="52"/>
        <end position="77"/>
    </location>
</feature>
<comment type="caution">
    <text evidence="3">The sequence shown here is derived from an EMBL/GenBank/DDBJ whole genome shotgun (WGS) entry which is preliminary data.</text>
</comment>
<protein>
    <recommendedName>
        <fullName evidence="2">DUF7704 domain-containing protein</fullName>
    </recommendedName>
</protein>
<keyword evidence="1" id="KW-0472">Membrane</keyword>
<proteinExistence type="predicted"/>
<feature type="domain" description="DUF7704" evidence="2">
    <location>
        <begin position="5"/>
        <end position="153"/>
    </location>
</feature>
<reference evidence="3" key="1">
    <citation type="submission" date="2016-06" db="EMBL/GenBank/DDBJ databases">
        <title>Draft Genome sequence of the fungus Inonotus baumii.</title>
        <authorList>
            <person name="Zhu H."/>
            <person name="Lin W."/>
        </authorList>
    </citation>
    <scope>NUCLEOTIDE SEQUENCE</scope>
    <source>
        <strain evidence="3">821</strain>
    </source>
</reference>
<sequence length="171" mass="19102">MTPRSAIPTFYYVLFGVCEPLLTVTGFLRTIADPKKTHDGQAPWSHPPPEELPLATQVTILQLAHVCALLGVINGFVLRACRRHLAFSPVLQEKIVRALMVPLVIGDVLHIGITLWGLGDARWDVRSWSPLLWATLLLGLTLFIPRIMWHLGIGRYVHTRDGQAVDADKKE</sequence>
<keyword evidence="1" id="KW-0812">Transmembrane</keyword>
<feature type="transmembrane region" description="Helical" evidence="1">
    <location>
        <begin position="12"/>
        <end position="32"/>
    </location>
</feature>
<name>A0A9Q5N8C9_SANBA</name>
<evidence type="ECO:0000313" key="3">
    <source>
        <dbReference type="EMBL" id="OCB84394.1"/>
    </source>
</evidence>